<dbReference type="Proteomes" id="UP000663193">
    <property type="component" value="Chromosome 6"/>
</dbReference>
<sequence length="89" mass="10370">MKIYVYASWLHRSNRRCNTVYIATSYSGVRTNIAITRACVAYWSPALQEISTDLILKSFRFEFEYDRNSLPCIRISGRYTASHPNPSRN</sequence>
<reference evidence="2" key="1">
    <citation type="journal article" date="2021" name="BMC Genomics">
        <title>Chromosome-level genome assembly and manually-curated proteome of model necrotroph Parastagonospora nodorum Sn15 reveals a genome-wide trove of candidate effector homologs, and redundancy of virulence-related functions within an accessory chromosome.</title>
        <authorList>
            <person name="Bertazzoni S."/>
            <person name="Jones D.A.B."/>
            <person name="Phan H.T."/>
            <person name="Tan K.-C."/>
            <person name="Hane J.K."/>
        </authorList>
    </citation>
    <scope>NUCLEOTIDE SEQUENCE [LARGE SCALE GENOMIC DNA]</scope>
    <source>
        <strain evidence="2">SN15 / ATCC MYA-4574 / FGSC 10173)</strain>
    </source>
</reference>
<keyword evidence="2" id="KW-1185">Reference proteome</keyword>
<dbReference type="AlphaFoldDB" id="A0A7U2HXT0"/>
<name>A0A7U2HXT0_PHANO</name>
<dbReference type="EMBL" id="CP069028">
    <property type="protein sequence ID" value="QRC95835.1"/>
    <property type="molecule type" value="Genomic_DNA"/>
</dbReference>
<gene>
    <name evidence="1" type="ORF">JI435_407980</name>
</gene>
<evidence type="ECO:0000313" key="2">
    <source>
        <dbReference type="Proteomes" id="UP000663193"/>
    </source>
</evidence>
<organism evidence="1 2">
    <name type="scientific">Phaeosphaeria nodorum (strain SN15 / ATCC MYA-4574 / FGSC 10173)</name>
    <name type="common">Glume blotch fungus</name>
    <name type="synonym">Parastagonospora nodorum</name>
    <dbReference type="NCBI Taxonomy" id="321614"/>
    <lineage>
        <taxon>Eukaryota</taxon>
        <taxon>Fungi</taxon>
        <taxon>Dikarya</taxon>
        <taxon>Ascomycota</taxon>
        <taxon>Pezizomycotina</taxon>
        <taxon>Dothideomycetes</taxon>
        <taxon>Pleosporomycetidae</taxon>
        <taxon>Pleosporales</taxon>
        <taxon>Pleosporineae</taxon>
        <taxon>Phaeosphaeriaceae</taxon>
        <taxon>Parastagonospora</taxon>
    </lineage>
</organism>
<dbReference type="VEuPathDB" id="FungiDB:JI435_407980"/>
<evidence type="ECO:0000313" key="1">
    <source>
        <dbReference type="EMBL" id="QRC95835.1"/>
    </source>
</evidence>
<proteinExistence type="predicted"/>
<accession>A0A7U2HXT0</accession>
<protein>
    <submittedName>
        <fullName evidence="1">Uncharacterized protein</fullName>
    </submittedName>
</protein>